<accession>A0A6S6WMN7</accession>
<name>A0A6S6WMN7_9GAMM</name>
<dbReference type="RefSeq" id="WP_173920483.1">
    <property type="nucleotide sequence ID" value="NZ_CADCXY010000003.1"/>
</dbReference>
<sequence>MLKTVTTWLAIIATATVFLPLLQPAKAQSIFESDEVALVFCAYVRDNQTQRLQRKLRDLRIRLRDIYSHIRCNNATLIQFAVKNRANDIGRFIARSVNLNDLKEVGDYQWMHEQNLLDSPIGETISARFNP</sequence>
<gene>
    <name evidence="1" type="ORF">PSI9734_01500</name>
</gene>
<dbReference type="Proteomes" id="UP000481517">
    <property type="component" value="Unassembled WGS sequence"/>
</dbReference>
<dbReference type="EMBL" id="CADCXY010000003">
    <property type="protein sequence ID" value="CAB0151085.1"/>
    <property type="molecule type" value="Genomic_DNA"/>
</dbReference>
<keyword evidence="2" id="KW-1185">Reference proteome</keyword>
<dbReference type="AlphaFoldDB" id="A0A6S6WMN7"/>
<organism evidence="1 2">
    <name type="scientific">Pseudidiomarina piscicola</name>
    <dbReference type="NCBI Taxonomy" id="2614830"/>
    <lineage>
        <taxon>Bacteria</taxon>
        <taxon>Pseudomonadati</taxon>
        <taxon>Pseudomonadota</taxon>
        <taxon>Gammaproteobacteria</taxon>
        <taxon>Alteromonadales</taxon>
        <taxon>Idiomarinaceae</taxon>
        <taxon>Pseudidiomarina</taxon>
    </lineage>
</organism>
<dbReference type="InterPro" id="IPR022193">
    <property type="entry name" value="DUF3718"/>
</dbReference>
<evidence type="ECO:0000313" key="1">
    <source>
        <dbReference type="EMBL" id="CAB0151085.1"/>
    </source>
</evidence>
<reference evidence="1 2" key="1">
    <citation type="submission" date="2020-02" db="EMBL/GenBank/DDBJ databases">
        <authorList>
            <person name="Rodrigo-Torres L."/>
            <person name="Arahal R. D."/>
            <person name="Lucena T."/>
        </authorList>
    </citation>
    <scope>NUCLEOTIDE SEQUENCE [LARGE SCALE GENOMIC DNA]</scope>
    <source>
        <strain evidence="1 2">CECT 9734</strain>
    </source>
</reference>
<protein>
    <recommendedName>
        <fullName evidence="3">DUF3718 domain-containing protein</fullName>
    </recommendedName>
</protein>
<evidence type="ECO:0008006" key="3">
    <source>
        <dbReference type="Google" id="ProtNLM"/>
    </source>
</evidence>
<evidence type="ECO:0000313" key="2">
    <source>
        <dbReference type="Proteomes" id="UP000481517"/>
    </source>
</evidence>
<proteinExistence type="predicted"/>
<dbReference type="Pfam" id="PF12514">
    <property type="entry name" value="DUF3718"/>
    <property type="match status" value="1"/>
</dbReference>